<dbReference type="InterPro" id="IPR029044">
    <property type="entry name" value="Nucleotide-diphossugar_trans"/>
</dbReference>
<dbReference type="GO" id="GO:0016740">
    <property type="term" value="F:transferase activity"/>
    <property type="evidence" value="ECO:0007669"/>
    <property type="project" value="UniProtKB-KW"/>
</dbReference>
<dbReference type="STRING" id="927664.SAMN05421780_104279"/>
<dbReference type="RefSeq" id="WP_091511201.1">
    <property type="nucleotide sequence ID" value="NZ_FOLE01000004.1"/>
</dbReference>
<gene>
    <name evidence="1" type="ORF">SAMN05421780_104279</name>
</gene>
<dbReference type="EMBL" id="FOLE01000004">
    <property type="protein sequence ID" value="SFC32963.1"/>
    <property type="molecule type" value="Genomic_DNA"/>
</dbReference>
<keyword evidence="1" id="KW-0808">Transferase</keyword>
<dbReference type="AlphaFoldDB" id="A0A1I1IGS6"/>
<dbReference type="OrthoDB" id="9785375at2"/>
<keyword evidence="2" id="KW-1185">Reference proteome</keyword>
<evidence type="ECO:0000313" key="2">
    <source>
        <dbReference type="Proteomes" id="UP000199514"/>
    </source>
</evidence>
<organism evidence="1 2">
    <name type="scientific">Flexibacter flexilis DSM 6793</name>
    <dbReference type="NCBI Taxonomy" id="927664"/>
    <lineage>
        <taxon>Bacteria</taxon>
        <taxon>Pseudomonadati</taxon>
        <taxon>Bacteroidota</taxon>
        <taxon>Cytophagia</taxon>
        <taxon>Cytophagales</taxon>
        <taxon>Flexibacteraceae</taxon>
        <taxon>Flexibacter</taxon>
    </lineage>
</organism>
<evidence type="ECO:0000313" key="1">
    <source>
        <dbReference type="EMBL" id="SFC32963.1"/>
    </source>
</evidence>
<dbReference type="SUPFAM" id="SSF53448">
    <property type="entry name" value="Nucleotide-diphospho-sugar transferases"/>
    <property type="match status" value="1"/>
</dbReference>
<protein>
    <submittedName>
        <fullName evidence="1">Glycosyl transferase family 2</fullName>
    </submittedName>
</protein>
<reference evidence="1 2" key="1">
    <citation type="submission" date="2016-10" db="EMBL/GenBank/DDBJ databases">
        <authorList>
            <person name="de Groot N.N."/>
        </authorList>
    </citation>
    <scope>NUCLEOTIDE SEQUENCE [LARGE SCALE GENOMIC DNA]</scope>
    <source>
        <strain evidence="1 2">DSM 6793</strain>
    </source>
</reference>
<name>A0A1I1IGS6_9BACT</name>
<accession>A0A1I1IGS6</accession>
<dbReference type="Proteomes" id="UP000199514">
    <property type="component" value="Unassembled WGS sequence"/>
</dbReference>
<proteinExistence type="predicted"/>
<dbReference type="Gene3D" id="3.90.550.10">
    <property type="entry name" value="Spore Coat Polysaccharide Biosynthesis Protein SpsA, Chain A"/>
    <property type="match status" value="1"/>
</dbReference>
<sequence length="333" mass="38259">MINSTLAPIVLFVYGRPAHTRQTLEALFQNDLAKESVLYIFADGAKPTASAEQLEKVRQTREVIREKQWCGQVHIVESETNKGLAQNIIEGVTRIVNQYGKVIVLEDDIVTSDAFLAYMNNALTLYQDNEKVMHVSGYTYPIKADSTPSSNFYFAKMMHCWGWATWSRAWKYYKKDAADISNKLLSRGQVREFDYDNSGYLYSQVQFNLTGQLNTWAIFWHAAIFLNNGLCLNPRQSFVQNIGTDSSGEHEGATDIYYHYDPLCREAKVEYLAPVEDKEMAQKIAYYYKYFTNLSLKEYKKRELIKKIKSIYASPLVFGILGPIVKGFKKIVK</sequence>